<sequence>MAHKDYYQELGVSRSASEKEIKKAYRKLATEYHPDKTKGDKAKEERFKAISEAYGVLGNAEKRKQYDTLGSDWEQFQQSGSSYDEFMKMREQRRQYQQQYSGQHAQGDPFGGAYSGGDFSDIFESFFGGGGRQRGRTYARPGADVSGTVSISLNEAYHGTQRMLDVEGKSIKLKIKPGAYSGLQLRAKGKGQKGSQGQAGDLYVNIDVQEHPVYERRGDDLYMNVEVDLFKALLGGKQEIPTISGKVQMNLKAGTQNGQTLRLRGKGMPKYGKAGQYGDLFATLSVKLPQNLTEEQRSILEKLRNTFD</sequence>
<evidence type="ECO:0000256" key="1">
    <source>
        <dbReference type="ARBA" id="ARBA00023186"/>
    </source>
</evidence>
<dbReference type="GO" id="GO:0042026">
    <property type="term" value="P:protein refolding"/>
    <property type="evidence" value="ECO:0007669"/>
    <property type="project" value="TreeGrafter"/>
</dbReference>
<dbReference type="Pfam" id="PF01556">
    <property type="entry name" value="DnaJ_C"/>
    <property type="match status" value="1"/>
</dbReference>
<keyword evidence="3" id="KW-0238">DNA-binding</keyword>
<keyword evidence="4" id="KW-1185">Reference proteome</keyword>
<dbReference type="Gene3D" id="2.60.260.20">
    <property type="entry name" value="Urease metallochaperone UreE, N-terminal domain"/>
    <property type="match status" value="2"/>
</dbReference>
<dbReference type="SMART" id="SM00271">
    <property type="entry name" value="DnaJ"/>
    <property type="match status" value="1"/>
</dbReference>
<dbReference type="AlphaFoldDB" id="A0A4R6TQM2"/>
<dbReference type="InterPro" id="IPR002939">
    <property type="entry name" value="DnaJ_C"/>
</dbReference>
<dbReference type="CDD" id="cd06257">
    <property type="entry name" value="DnaJ"/>
    <property type="match status" value="1"/>
</dbReference>
<dbReference type="EMBL" id="SNYI01000001">
    <property type="protein sequence ID" value="TDQ32756.1"/>
    <property type="molecule type" value="Genomic_DNA"/>
</dbReference>
<dbReference type="OrthoDB" id="9779889at2"/>
<dbReference type="PANTHER" id="PTHR43096">
    <property type="entry name" value="DNAJ HOMOLOG 1, MITOCHONDRIAL-RELATED"/>
    <property type="match status" value="1"/>
</dbReference>
<dbReference type="GO" id="GO:0003677">
    <property type="term" value="F:DNA binding"/>
    <property type="evidence" value="ECO:0007669"/>
    <property type="project" value="UniProtKB-KW"/>
</dbReference>
<reference evidence="3 4" key="1">
    <citation type="submission" date="2019-03" db="EMBL/GenBank/DDBJ databases">
        <title>Genomic Encyclopedia of Archaeal and Bacterial Type Strains, Phase II (KMG-II): from individual species to whole genera.</title>
        <authorList>
            <person name="Goeker M."/>
        </authorList>
    </citation>
    <scope>NUCLEOTIDE SEQUENCE [LARGE SCALE GENOMIC DNA]</scope>
    <source>
        <strain evidence="3 4">DSM 18435</strain>
    </source>
</reference>
<dbReference type="SUPFAM" id="SSF46565">
    <property type="entry name" value="Chaperone J-domain"/>
    <property type="match status" value="1"/>
</dbReference>
<dbReference type="InterPro" id="IPR001623">
    <property type="entry name" value="DnaJ_domain"/>
</dbReference>
<dbReference type="PANTHER" id="PTHR43096:SF52">
    <property type="entry name" value="DNAJ HOMOLOG 1, MITOCHONDRIAL-RELATED"/>
    <property type="match status" value="1"/>
</dbReference>
<accession>A0A4R6TQM2</accession>
<dbReference type="InterPro" id="IPR008971">
    <property type="entry name" value="HSP40/DnaJ_pept-bd"/>
</dbReference>
<dbReference type="GO" id="GO:0051082">
    <property type="term" value="F:unfolded protein binding"/>
    <property type="evidence" value="ECO:0007669"/>
    <property type="project" value="InterPro"/>
</dbReference>
<dbReference type="PRINTS" id="PR00625">
    <property type="entry name" value="JDOMAIN"/>
</dbReference>
<dbReference type="CDD" id="cd10747">
    <property type="entry name" value="DnaJ_C"/>
    <property type="match status" value="1"/>
</dbReference>
<dbReference type="RefSeq" id="WP_133642793.1">
    <property type="nucleotide sequence ID" value="NZ_SNYI01000001.1"/>
</dbReference>
<keyword evidence="1" id="KW-0143">Chaperone</keyword>
<name>A0A4R6TQM2_9FLAO</name>
<evidence type="ECO:0000259" key="2">
    <source>
        <dbReference type="PROSITE" id="PS50076"/>
    </source>
</evidence>
<dbReference type="Gene3D" id="1.10.287.110">
    <property type="entry name" value="DnaJ domain"/>
    <property type="match status" value="1"/>
</dbReference>
<dbReference type="Proteomes" id="UP000295468">
    <property type="component" value="Unassembled WGS sequence"/>
</dbReference>
<comment type="caution">
    <text evidence="3">The sequence shown here is derived from an EMBL/GenBank/DDBJ whole genome shotgun (WGS) entry which is preliminary data.</text>
</comment>
<gene>
    <name evidence="3" type="ORF">CLV82_0589</name>
</gene>
<proteinExistence type="predicted"/>
<dbReference type="InterPro" id="IPR036869">
    <property type="entry name" value="J_dom_sf"/>
</dbReference>
<dbReference type="Pfam" id="PF00226">
    <property type="entry name" value="DnaJ"/>
    <property type="match status" value="1"/>
</dbReference>
<dbReference type="SUPFAM" id="SSF49493">
    <property type="entry name" value="HSP40/DnaJ peptide-binding domain"/>
    <property type="match status" value="2"/>
</dbReference>
<dbReference type="FunFam" id="2.60.260.20:FF:000013">
    <property type="entry name" value="DnaJ subfamily B member 11"/>
    <property type="match status" value="1"/>
</dbReference>
<dbReference type="PROSITE" id="PS50076">
    <property type="entry name" value="DNAJ_2"/>
    <property type="match status" value="1"/>
</dbReference>
<organism evidence="3 4">
    <name type="scientific">Zeaxanthinibacter enoshimensis</name>
    <dbReference type="NCBI Taxonomy" id="392009"/>
    <lineage>
        <taxon>Bacteria</taxon>
        <taxon>Pseudomonadati</taxon>
        <taxon>Bacteroidota</taxon>
        <taxon>Flavobacteriia</taxon>
        <taxon>Flavobacteriales</taxon>
        <taxon>Flavobacteriaceae</taxon>
        <taxon>Zeaxanthinibacter</taxon>
    </lineage>
</organism>
<feature type="domain" description="J" evidence="2">
    <location>
        <begin position="5"/>
        <end position="70"/>
    </location>
</feature>
<evidence type="ECO:0000313" key="4">
    <source>
        <dbReference type="Proteomes" id="UP000295468"/>
    </source>
</evidence>
<dbReference type="GO" id="GO:0005737">
    <property type="term" value="C:cytoplasm"/>
    <property type="evidence" value="ECO:0007669"/>
    <property type="project" value="TreeGrafter"/>
</dbReference>
<evidence type="ECO:0000313" key="3">
    <source>
        <dbReference type="EMBL" id="TDQ32756.1"/>
    </source>
</evidence>
<protein>
    <submittedName>
        <fullName evidence="3">Curved DNA-binding protein</fullName>
    </submittedName>
</protein>